<feature type="domain" description="RNase H type-1" evidence="1">
    <location>
        <begin position="1"/>
        <end position="105"/>
    </location>
</feature>
<dbReference type="SMR" id="A0A8I6Y2F5"/>
<dbReference type="PANTHER" id="PTHR47723:SF24">
    <property type="entry name" value="RNASE H TYPE-1 DOMAIN-CONTAINING PROTEIN"/>
    <property type="match status" value="1"/>
</dbReference>
<evidence type="ECO:0000313" key="3">
    <source>
        <dbReference type="Proteomes" id="UP000011116"/>
    </source>
</evidence>
<dbReference type="GO" id="GO:0004523">
    <property type="term" value="F:RNA-DNA hybrid ribonuclease activity"/>
    <property type="evidence" value="ECO:0007669"/>
    <property type="project" value="InterPro"/>
</dbReference>
<dbReference type="AlphaFoldDB" id="A0A8I6Y2F5"/>
<accession>A0A8I6Y2F5</accession>
<evidence type="ECO:0000313" key="2">
    <source>
        <dbReference type="EnsemblPlants" id="HORVU.MOREX.r3.5HG0514900.1.CDS1"/>
    </source>
</evidence>
<dbReference type="EnsemblPlants" id="HORVU.MOREX.r3.5HG0514900.1">
    <property type="protein sequence ID" value="HORVU.MOREX.r3.5HG0514900.1.CDS1"/>
    <property type="gene ID" value="HORVU.MOREX.r3.5HG0514900"/>
</dbReference>
<dbReference type="InterPro" id="IPR012337">
    <property type="entry name" value="RNaseH-like_sf"/>
</dbReference>
<dbReference type="InterPro" id="IPR044730">
    <property type="entry name" value="RNase_H-like_dom_plant"/>
</dbReference>
<keyword evidence="3" id="KW-1185">Reference proteome</keyword>
<dbReference type="InterPro" id="IPR053151">
    <property type="entry name" value="RNase_H-like"/>
</dbReference>
<dbReference type="Proteomes" id="UP000011116">
    <property type="component" value="Chromosome 5H"/>
</dbReference>
<dbReference type="PANTHER" id="PTHR47723">
    <property type="entry name" value="OS05G0353850 PROTEIN"/>
    <property type="match status" value="1"/>
</dbReference>
<dbReference type="InterPro" id="IPR002156">
    <property type="entry name" value="RNaseH_domain"/>
</dbReference>
<reference evidence="3" key="1">
    <citation type="journal article" date="2012" name="Nature">
        <title>A physical, genetic and functional sequence assembly of the barley genome.</title>
        <authorList>
            <consortium name="The International Barley Genome Sequencing Consortium"/>
            <person name="Mayer K.F."/>
            <person name="Waugh R."/>
            <person name="Brown J.W."/>
            <person name="Schulman A."/>
            <person name="Langridge P."/>
            <person name="Platzer M."/>
            <person name="Fincher G.B."/>
            <person name="Muehlbauer G.J."/>
            <person name="Sato K."/>
            <person name="Close T.J."/>
            <person name="Wise R.P."/>
            <person name="Stein N."/>
        </authorList>
    </citation>
    <scope>NUCLEOTIDE SEQUENCE [LARGE SCALE GENOMIC DNA]</scope>
    <source>
        <strain evidence="3">cv. Morex</strain>
    </source>
</reference>
<dbReference type="GO" id="GO:0003676">
    <property type="term" value="F:nucleic acid binding"/>
    <property type="evidence" value="ECO:0007669"/>
    <property type="project" value="InterPro"/>
</dbReference>
<proteinExistence type="predicted"/>
<organism evidence="2 3">
    <name type="scientific">Hordeum vulgare subsp. vulgare</name>
    <name type="common">Domesticated barley</name>
    <dbReference type="NCBI Taxonomy" id="112509"/>
    <lineage>
        <taxon>Eukaryota</taxon>
        <taxon>Viridiplantae</taxon>
        <taxon>Streptophyta</taxon>
        <taxon>Embryophyta</taxon>
        <taxon>Tracheophyta</taxon>
        <taxon>Spermatophyta</taxon>
        <taxon>Magnoliopsida</taxon>
        <taxon>Liliopsida</taxon>
        <taxon>Poales</taxon>
        <taxon>Poaceae</taxon>
        <taxon>BOP clade</taxon>
        <taxon>Pooideae</taxon>
        <taxon>Triticodae</taxon>
        <taxon>Triticeae</taxon>
        <taxon>Hordeinae</taxon>
        <taxon>Hordeum</taxon>
    </lineage>
</organism>
<evidence type="ECO:0000259" key="1">
    <source>
        <dbReference type="Pfam" id="PF13456"/>
    </source>
</evidence>
<name>A0A8I6Y2F5_HORVV</name>
<dbReference type="SUPFAM" id="SSF53098">
    <property type="entry name" value="Ribonuclease H-like"/>
    <property type="match status" value="1"/>
</dbReference>
<dbReference type="CDD" id="cd06222">
    <property type="entry name" value="RNase_H_like"/>
    <property type="match status" value="1"/>
</dbReference>
<reference evidence="2" key="2">
    <citation type="submission" date="2020-10" db="EMBL/GenBank/DDBJ databases">
        <authorList>
            <person name="Scholz U."/>
            <person name="Mascher M."/>
            <person name="Fiebig A."/>
        </authorList>
    </citation>
    <scope>NUCLEOTIDE SEQUENCE [LARGE SCALE GENOMIC DNA]</scope>
    <source>
        <strain evidence="2">cv. Morex</strain>
    </source>
</reference>
<dbReference type="Pfam" id="PF13456">
    <property type="entry name" value="RVT_3"/>
    <property type="match status" value="1"/>
</dbReference>
<reference evidence="2" key="3">
    <citation type="submission" date="2022-01" db="UniProtKB">
        <authorList>
            <consortium name="EnsemblPlants"/>
        </authorList>
    </citation>
    <scope>IDENTIFICATION</scope>
    <source>
        <strain evidence="2">subsp. vulgare</strain>
    </source>
</reference>
<dbReference type="Gramene" id="HORVU.MOREX.r3.5HG0514900.1">
    <property type="protein sequence ID" value="HORVU.MOREX.r3.5HG0514900.1.CDS1"/>
    <property type="gene ID" value="HORVU.MOREX.r3.5HG0514900"/>
</dbReference>
<dbReference type="InterPro" id="IPR036397">
    <property type="entry name" value="RNaseH_sf"/>
</dbReference>
<dbReference type="Gene3D" id="3.30.420.10">
    <property type="entry name" value="Ribonuclease H-like superfamily/Ribonuclease H"/>
    <property type="match status" value="1"/>
</dbReference>
<dbReference type="Gramene" id="HORVU.MOREX.r2.5HG0427810.1">
    <property type="protein sequence ID" value="HORVU.MOREX.r2.5HG0427810.1.CDS.1"/>
    <property type="gene ID" value="HORVU.MOREX.r2.5HG0427810"/>
</dbReference>
<protein>
    <recommendedName>
        <fullName evidence="1">RNase H type-1 domain-containing protein</fullName>
    </recommendedName>
</protein>
<sequence length="122" mass="13739">MVLRDDKGEILMAAYRFIFHCNDPLEAELHAIMQGMALAVQHSHLPVVVQSDSSEAISCLTNGTLLRSAYGHIVLEIKFLLGNREFVPQKINRLQNRVADELAKYSRTERATAVWLGSVLLY</sequence>